<keyword evidence="6" id="KW-0051">Antiviral defense</keyword>
<feature type="transmembrane region" description="Helical" evidence="8">
    <location>
        <begin position="58"/>
        <end position="78"/>
    </location>
</feature>
<comment type="subcellular location">
    <subcellularLocation>
        <location evidence="1">Cell membrane</location>
    </subcellularLocation>
</comment>
<feature type="transmembrane region" description="Helical" evidence="8">
    <location>
        <begin position="28"/>
        <end position="46"/>
    </location>
</feature>
<evidence type="ECO:0000256" key="2">
    <source>
        <dbReference type="ARBA" id="ARBA00022475"/>
    </source>
</evidence>
<keyword evidence="2" id="KW-1003">Cell membrane</keyword>
<comment type="caution">
    <text evidence="10">The sequence shown here is derived from an EMBL/GenBank/DDBJ whole genome shotgun (WGS) entry which is preliminary data.</text>
</comment>
<keyword evidence="11" id="KW-1185">Reference proteome</keyword>
<evidence type="ECO:0000256" key="5">
    <source>
        <dbReference type="ARBA" id="ARBA00022989"/>
    </source>
</evidence>
<dbReference type="GO" id="GO:0005886">
    <property type="term" value="C:plasma membrane"/>
    <property type="evidence" value="ECO:0007669"/>
    <property type="project" value="UniProtKB-SubCell"/>
</dbReference>
<dbReference type="EMBL" id="SJKA01000004">
    <property type="protein sequence ID" value="TCC35101.1"/>
    <property type="molecule type" value="Genomic_DNA"/>
</dbReference>
<evidence type="ECO:0000256" key="4">
    <source>
        <dbReference type="ARBA" id="ARBA00022741"/>
    </source>
</evidence>
<dbReference type="GO" id="GO:0000166">
    <property type="term" value="F:nucleotide binding"/>
    <property type="evidence" value="ECO:0007669"/>
    <property type="project" value="UniProtKB-KW"/>
</dbReference>
<dbReference type="Proteomes" id="UP000292695">
    <property type="component" value="Unassembled WGS sequence"/>
</dbReference>
<evidence type="ECO:0000313" key="11">
    <source>
        <dbReference type="Proteomes" id="UP000292695"/>
    </source>
</evidence>
<reference evidence="10 11" key="1">
    <citation type="submission" date="2019-02" db="EMBL/GenBank/DDBJ databases">
        <title>Kribbella capetownensis sp. nov. and Kribbella speibonae sp. nov., isolated from soil.</title>
        <authorList>
            <person name="Curtis S.M."/>
            <person name="Norton I."/>
            <person name="Everest G.J."/>
            <person name="Meyers P.R."/>
        </authorList>
    </citation>
    <scope>NUCLEOTIDE SEQUENCE [LARGE SCALE GENOMIC DNA]</scope>
    <source>
        <strain evidence="10 11">DSM 27082</strain>
    </source>
</reference>
<keyword evidence="7 8" id="KW-0472">Membrane</keyword>
<dbReference type="OrthoDB" id="3397489at2"/>
<dbReference type="GO" id="GO:0051607">
    <property type="term" value="P:defense response to virus"/>
    <property type="evidence" value="ECO:0007669"/>
    <property type="project" value="UniProtKB-KW"/>
</dbReference>
<name>A0A4R0IN99_9ACTN</name>
<sequence length="172" mass="18150">MNERSAVDLAWRMHDSVAAAVDRADTKAGFAATVETAVAAVVLTLLSQAHGSPLLARVLFGLSLVALASALVAAMLVVTPRMHTPGEELEPGEFLHFGAVRLRSVEQLLDHVVPTDWDTYMVAKPWVAIAHQSKRLAEIASTKHRLVRASFRAASAGAVLAVGAVLAGGALR</sequence>
<dbReference type="Pfam" id="PF18967">
    <property type="entry name" value="PycTM"/>
    <property type="match status" value="1"/>
</dbReference>
<dbReference type="InterPro" id="IPR043760">
    <property type="entry name" value="PycTM_dom"/>
</dbReference>
<evidence type="ECO:0000256" key="7">
    <source>
        <dbReference type="ARBA" id="ARBA00023136"/>
    </source>
</evidence>
<evidence type="ECO:0000256" key="8">
    <source>
        <dbReference type="SAM" id="Phobius"/>
    </source>
</evidence>
<evidence type="ECO:0000256" key="3">
    <source>
        <dbReference type="ARBA" id="ARBA00022692"/>
    </source>
</evidence>
<accession>A0A4R0IN99</accession>
<keyword evidence="5 8" id="KW-1133">Transmembrane helix</keyword>
<organism evidence="10 11">
    <name type="scientific">Kribbella sindirgiensis</name>
    <dbReference type="NCBI Taxonomy" id="1124744"/>
    <lineage>
        <taxon>Bacteria</taxon>
        <taxon>Bacillati</taxon>
        <taxon>Actinomycetota</taxon>
        <taxon>Actinomycetes</taxon>
        <taxon>Propionibacteriales</taxon>
        <taxon>Kribbellaceae</taxon>
        <taxon>Kribbella</taxon>
    </lineage>
</organism>
<evidence type="ECO:0000259" key="9">
    <source>
        <dbReference type="Pfam" id="PF18967"/>
    </source>
</evidence>
<proteinExistence type="predicted"/>
<evidence type="ECO:0000256" key="6">
    <source>
        <dbReference type="ARBA" id="ARBA00023118"/>
    </source>
</evidence>
<protein>
    <recommendedName>
        <fullName evidence="9">Pycsar effector protein domain-containing protein</fullName>
    </recommendedName>
</protein>
<keyword evidence="4" id="KW-0547">Nucleotide-binding</keyword>
<gene>
    <name evidence="10" type="ORF">E0H50_14640</name>
</gene>
<evidence type="ECO:0000313" key="10">
    <source>
        <dbReference type="EMBL" id="TCC35101.1"/>
    </source>
</evidence>
<feature type="domain" description="Pycsar effector protein" evidence="9">
    <location>
        <begin position="10"/>
        <end position="166"/>
    </location>
</feature>
<feature type="transmembrane region" description="Helical" evidence="8">
    <location>
        <begin position="151"/>
        <end position="171"/>
    </location>
</feature>
<keyword evidence="3 8" id="KW-0812">Transmembrane</keyword>
<dbReference type="RefSeq" id="WP_131288312.1">
    <property type="nucleotide sequence ID" value="NZ_SJKA01000004.1"/>
</dbReference>
<dbReference type="AlphaFoldDB" id="A0A4R0IN99"/>
<evidence type="ECO:0000256" key="1">
    <source>
        <dbReference type="ARBA" id="ARBA00004236"/>
    </source>
</evidence>